<sequence>MFMTDSALERAIRVAGGGRALARKLGVSPMAVSQWKKRGVPAERVPAVVRATDGAVQAHELRPDLPELFPVPADSIAAA</sequence>
<dbReference type="Proteomes" id="UP001595457">
    <property type="component" value="Unassembled WGS sequence"/>
</dbReference>
<comment type="caution">
    <text evidence="1">The sequence shown here is derived from an EMBL/GenBank/DDBJ whole genome shotgun (WGS) entry which is preliminary data.</text>
</comment>
<dbReference type="Gene3D" id="1.10.260.40">
    <property type="entry name" value="lambda repressor-like DNA-binding domains"/>
    <property type="match status" value="1"/>
</dbReference>
<organism evidence="1 2">
    <name type="scientific">Azotobacter bryophylli</name>
    <dbReference type="NCBI Taxonomy" id="1986537"/>
    <lineage>
        <taxon>Bacteria</taxon>
        <taxon>Pseudomonadati</taxon>
        <taxon>Pseudomonadota</taxon>
        <taxon>Gammaproteobacteria</taxon>
        <taxon>Pseudomonadales</taxon>
        <taxon>Pseudomonadaceae</taxon>
        <taxon>Azotobacter</taxon>
    </lineage>
</organism>
<dbReference type="Pfam" id="PF15943">
    <property type="entry name" value="YdaS_toxin"/>
    <property type="match status" value="1"/>
</dbReference>
<protein>
    <submittedName>
        <fullName evidence="1">Transcriptional regulator</fullName>
    </submittedName>
</protein>
<dbReference type="RefSeq" id="WP_377817007.1">
    <property type="nucleotide sequence ID" value="NZ_JBHRSJ010000036.1"/>
</dbReference>
<reference evidence="2" key="1">
    <citation type="journal article" date="2019" name="Int. J. Syst. Evol. Microbiol.">
        <title>The Global Catalogue of Microorganisms (GCM) 10K type strain sequencing project: providing services to taxonomists for standard genome sequencing and annotation.</title>
        <authorList>
            <consortium name="The Broad Institute Genomics Platform"/>
            <consortium name="The Broad Institute Genome Sequencing Center for Infectious Disease"/>
            <person name="Wu L."/>
            <person name="Ma J."/>
        </authorList>
    </citation>
    <scope>NUCLEOTIDE SEQUENCE [LARGE SCALE GENOMIC DNA]</scope>
    <source>
        <strain evidence="2">KCTC 62195</strain>
    </source>
</reference>
<name>A0ABV7B1F9_9GAMM</name>
<dbReference type="EMBL" id="JBHRSJ010000036">
    <property type="protein sequence ID" value="MFC2974726.1"/>
    <property type="molecule type" value="Genomic_DNA"/>
</dbReference>
<proteinExistence type="predicted"/>
<dbReference type="InterPro" id="IPR059216">
    <property type="entry name" value="LeuA_carph_isopro_dom"/>
</dbReference>
<dbReference type="InterPro" id="IPR031856">
    <property type="entry name" value="YdaS_toxin-like"/>
</dbReference>
<gene>
    <name evidence="1" type="ORF">ACFOJE_21265</name>
</gene>
<evidence type="ECO:0000313" key="2">
    <source>
        <dbReference type="Proteomes" id="UP001595457"/>
    </source>
</evidence>
<keyword evidence="2" id="KW-1185">Reference proteome</keyword>
<dbReference type="SUPFAM" id="SSF47413">
    <property type="entry name" value="lambda repressor-like DNA-binding domains"/>
    <property type="match status" value="1"/>
</dbReference>
<dbReference type="InterPro" id="IPR010982">
    <property type="entry name" value="Lambda_DNA-bd_dom_sf"/>
</dbReference>
<evidence type="ECO:0000313" key="1">
    <source>
        <dbReference type="EMBL" id="MFC2974726.1"/>
    </source>
</evidence>
<dbReference type="NCBIfam" id="NF046037">
    <property type="entry name" value="carphisopro"/>
    <property type="match status" value="1"/>
</dbReference>
<accession>A0ABV7B1F9</accession>